<organism evidence="2 3">
    <name type="scientific">Lentinula guzmanii</name>
    <dbReference type="NCBI Taxonomy" id="2804957"/>
    <lineage>
        <taxon>Eukaryota</taxon>
        <taxon>Fungi</taxon>
        <taxon>Dikarya</taxon>
        <taxon>Basidiomycota</taxon>
        <taxon>Agaricomycotina</taxon>
        <taxon>Agaricomycetes</taxon>
        <taxon>Agaricomycetidae</taxon>
        <taxon>Agaricales</taxon>
        <taxon>Marasmiineae</taxon>
        <taxon>Omphalotaceae</taxon>
        <taxon>Lentinula</taxon>
    </lineage>
</organism>
<evidence type="ECO:0000313" key="3">
    <source>
        <dbReference type="Proteomes" id="UP001176059"/>
    </source>
</evidence>
<dbReference type="AlphaFoldDB" id="A0AA38J6I8"/>
<dbReference type="Proteomes" id="UP001176059">
    <property type="component" value="Unassembled WGS sequence"/>
</dbReference>
<keyword evidence="3" id="KW-1185">Reference proteome</keyword>
<dbReference type="EMBL" id="JANVFO010000052">
    <property type="protein sequence ID" value="KAJ3723565.1"/>
    <property type="molecule type" value="Genomic_DNA"/>
</dbReference>
<feature type="compositionally biased region" description="Basic and acidic residues" evidence="1">
    <location>
        <begin position="155"/>
        <end position="167"/>
    </location>
</feature>
<name>A0AA38J6I8_9AGAR</name>
<feature type="compositionally biased region" description="Acidic residues" evidence="1">
    <location>
        <begin position="98"/>
        <end position="116"/>
    </location>
</feature>
<gene>
    <name evidence="2" type="ORF">DFJ43DRAFT_1091577</name>
</gene>
<comment type="caution">
    <text evidence="2">The sequence shown here is derived from an EMBL/GenBank/DDBJ whole genome shotgun (WGS) entry which is preliminary data.</text>
</comment>
<evidence type="ECO:0000313" key="2">
    <source>
        <dbReference type="EMBL" id="KAJ3723565.1"/>
    </source>
</evidence>
<feature type="region of interest" description="Disordered" evidence="1">
    <location>
        <begin position="425"/>
        <end position="495"/>
    </location>
</feature>
<evidence type="ECO:0000256" key="1">
    <source>
        <dbReference type="SAM" id="MobiDB-lite"/>
    </source>
</evidence>
<sequence>MVKALYGCDILYEVMWRTVTRPGILDLYHDVAMDEDVDMDAPQISTLREQSTPPPTKVNTTRRIKLLVNKPSTPSTAPPPAVRHHQQQQLTQRASNGEDGEEDEDDQEDQLIDDDDPIRPSDLPPPPRPTAEFQTGLSPAKRKAPAKRKPRKSEKRPPEEGRLKEKVMQQPGAPNLAPTMSWFEANPSNSNNTESHDAGLPPSEGGQITMLGADQPLSLKIAGKKKAATKKAPAQKKVKTFSAAAASTSASAPPALIKPTKIRLLPPPMPDDSGIVSEGMTGTAASSPVAEHFDDIEQTPDPEPLAPIHSVVQNSVPEEINLEGIPIPVYTLPTKPFPVLPPPKVGSGFAPSINLDRSGTKARHWRVAKREIRGIAGGRWFAQGWVGEKDSAFASQMETQAELRKTIGDSPSHVTISKMASSVSAPLTGKGKAKGKGSSLSVSAAPSRSESQAPEVGGASISVHAPTKMRISQVPIPIGPASEAGDSDMMGPPDT</sequence>
<feature type="compositionally biased region" description="Low complexity" evidence="1">
    <location>
        <begin position="436"/>
        <end position="451"/>
    </location>
</feature>
<feature type="compositionally biased region" description="Basic residues" evidence="1">
    <location>
        <begin position="140"/>
        <end position="154"/>
    </location>
</feature>
<accession>A0AA38J6I8</accession>
<protein>
    <submittedName>
        <fullName evidence="2">Uncharacterized protein</fullName>
    </submittedName>
</protein>
<reference evidence="2" key="1">
    <citation type="submission" date="2022-08" db="EMBL/GenBank/DDBJ databases">
        <authorList>
            <consortium name="DOE Joint Genome Institute"/>
            <person name="Min B."/>
            <person name="Sierra-Patev S."/>
            <person name="Naranjo-Ortiz M."/>
            <person name="Looney B."/>
            <person name="Konkel Z."/>
            <person name="Slot J.C."/>
            <person name="Sakamoto Y."/>
            <person name="Steenwyk J.L."/>
            <person name="Rokas A."/>
            <person name="Carro J."/>
            <person name="Camarero S."/>
            <person name="Ferreira P."/>
            <person name="Molpeceres G."/>
            <person name="Ruiz-duenas F.J."/>
            <person name="Serrano A."/>
            <person name="Henrissat B."/>
            <person name="Drula E."/>
            <person name="Hughes K.W."/>
            <person name="Mata J.L."/>
            <person name="Ishikawa N.K."/>
            <person name="Vargas-Isla R."/>
            <person name="Ushijima S."/>
            <person name="Smith C.A."/>
            <person name="Ahrendt S."/>
            <person name="Andreopoulos W."/>
            <person name="He G."/>
            <person name="LaButti K."/>
            <person name="Lipzen A."/>
            <person name="Ng V."/>
            <person name="Riley R."/>
            <person name="Sandor L."/>
            <person name="Barry K."/>
            <person name="Martinez A.T."/>
            <person name="Xiao Y."/>
            <person name="Gibbons J.G."/>
            <person name="Terashima K."/>
            <person name="Hibbett D.S."/>
            <person name="Grigoriev I.V."/>
        </authorList>
    </citation>
    <scope>NUCLEOTIDE SEQUENCE</scope>
    <source>
        <strain evidence="2">ET3784</strain>
    </source>
</reference>
<feature type="region of interest" description="Disordered" evidence="1">
    <location>
        <begin position="70"/>
        <end position="210"/>
    </location>
</feature>
<proteinExistence type="predicted"/>
<reference evidence="2" key="2">
    <citation type="journal article" date="2023" name="Proc. Natl. Acad. Sci. U.S.A.">
        <title>A global phylogenomic analysis of the shiitake genus Lentinula.</title>
        <authorList>
            <person name="Sierra-Patev S."/>
            <person name="Min B."/>
            <person name="Naranjo-Ortiz M."/>
            <person name="Looney B."/>
            <person name="Konkel Z."/>
            <person name="Slot J.C."/>
            <person name="Sakamoto Y."/>
            <person name="Steenwyk J.L."/>
            <person name="Rokas A."/>
            <person name="Carro J."/>
            <person name="Camarero S."/>
            <person name="Ferreira P."/>
            <person name="Molpeceres G."/>
            <person name="Ruiz-Duenas F.J."/>
            <person name="Serrano A."/>
            <person name="Henrissat B."/>
            <person name="Drula E."/>
            <person name="Hughes K.W."/>
            <person name="Mata J.L."/>
            <person name="Ishikawa N.K."/>
            <person name="Vargas-Isla R."/>
            <person name="Ushijima S."/>
            <person name="Smith C.A."/>
            <person name="Donoghue J."/>
            <person name="Ahrendt S."/>
            <person name="Andreopoulos W."/>
            <person name="He G."/>
            <person name="LaButti K."/>
            <person name="Lipzen A."/>
            <person name="Ng V."/>
            <person name="Riley R."/>
            <person name="Sandor L."/>
            <person name="Barry K."/>
            <person name="Martinez A.T."/>
            <person name="Xiao Y."/>
            <person name="Gibbons J.G."/>
            <person name="Terashima K."/>
            <person name="Grigoriev I.V."/>
            <person name="Hibbett D."/>
        </authorList>
    </citation>
    <scope>NUCLEOTIDE SEQUENCE</scope>
    <source>
        <strain evidence="2">ET3784</strain>
    </source>
</reference>